<evidence type="ECO:0000256" key="1">
    <source>
        <dbReference type="SAM" id="MobiDB-lite"/>
    </source>
</evidence>
<evidence type="ECO:0000313" key="2">
    <source>
        <dbReference type="EMBL" id="CAI9086907.1"/>
    </source>
</evidence>
<dbReference type="Proteomes" id="UP001161247">
    <property type="component" value="Unassembled WGS sequence"/>
</dbReference>
<dbReference type="AlphaFoldDB" id="A0AAV1BWG1"/>
<feature type="region of interest" description="Disordered" evidence="1">
    <location>
        <begin position="262"/>
        <end position="282"/>
    </location>
</feature>
<organism evidence="2 3">
    <name type="scientific">Oldenlandia corymbosa var. corymbosa</name>
    <dbReference type="NCBI Taxonomy" id="529605"/>
    <lineage>
        <taxon>Eukaryota</taxon>
        <taxon>Viridiplantae</taxon>
        <taxon>Streptophyta</taxon>
        <taxon>Embryophyta</taxon>
        <taxon>Tracheophyta</taxon>
        <taxon>Spermatophyta</taxon>
        <taxon>Magnoliopsida</taxon>
        <taxon>eudicotyledons</taxon>
        <taxon>Gunneridae</taxon>
        <taxon>Pentapetalae</taxon>
        <taxon>asterids</taxon>
        <taxon>lamiids</taxon>
        <taxon>Gentianales</taxon>
        <taxon>Rubiaceae</taxon>
        <taxon>Rubioideae</taxon>
        <taxon>Spermacoceae</taxon>
        <taxon>Hedyotis-Oldenlandia complex</taxon>
        <taxon>Oldenlandia</taxon>
    </lineage>
</organism>
<dbReference type="EMBL" id="CATKSE010000001">
    <property type="protein sequence ID" value="CAI9086907.1"/>
    <property type="molecule type" value="Genomic_DNA"/>
</dbReference>
<dbReference type="InterPro" id="IPR006502">
    <property type="entry name" value="PDDEXK-like"/>
</dbReference>
<comment type="caution">
    <text evidence="2">The sequence shown here is derived from an EMBL/GenBank/DDBJ whole genome shotgun (WGS) entry which is preliminary data.</text>
</comment>
<accession>A0AAV1BWG1</accession>
<keyword evidence="3" id="KW-1185">Reference proteome</keyword>
<protein>
    <submittedName>
        <fullName evidence="2">OLC1v1020832C1</fullName>
    </submittedName>
</protein>
<sequence length="328" mass="36341">MDVIPVRFKRVAAAFDDEARARLYGGGGESSGTDHSGHQSLTDLSYLVNSFLEDDGHGGLGDDADDGKTESSPENNCSDSEIKDSLKRLFGWDEETGGGGHYEDKVKKKIHGLVVKALRDLNGHDNLSARTDFKRRLMARLRHRGLDAGLCKSKWEKNGHVPAGDYEYIDVYASGSRYFVEVSLAKEFSIARPTDCYLSVLSMFPQIFIGKQEDVKQLTRLMCNSMKKSMKKMDIFIPPWRRLAYMQAKWLSSYKRTTNETSSVAGASIHGDETSEEYEPRRKRSVGFVPNATISFLCREDFATRGGGGGGLRVGNLAAALNDNSILS</sequence>
<dbReference type="NCBIfam" id="TIGR01615">
    <property type="entry name" value="A_thal_3542"/>
    <property type="match status" value="1"/>
</dbReference>
<dbReference type="PANTHER" id="PTHR31579">
    <property type="entry name" value="OS03G0796600 PROTEIN"/>
    <property type="match status" value="1"/>
</dbReference>
<proteinExistence type="predicted"/>
<dbReference type="PANTHER" id="PTHR31579:SF42">
    <property type="entry name" value="DUF506 FAMILY PROTEIN (DUF506)"/>
    <property type="match status" value="1"/>
</dbReference>
<name>A0AAV1BWG1_OLDCO</name>
<gene>
    <name evidence="2" type="ORF">OLC1_LOCUS24877</name>
</gene>
<dbReference type="Pfam" id="PF04720">
    <property type="entry name" value="PDDEXK_6"/>
    <property type="match status" value="1"/>
</dbReference>
<feature type="region of interest" description="Disordered" evidence="1">
    <location>
        <begin position="58"/>
        <end position="80"/>
    </location>
</feature>
<reference evidence="2" key="1">
    <citation type="submission" date="2023-03" db="EMBL/GenBank/DDBJ databases">
        <authorList>
            <person name="Julca I."/>
        </authorList>
    </citation>
    <scope>NUCLEOTIDE SEQUENCE</scope>
</reference>
<evidence type="ECO:0000313" key="3">
    <source>
        <dbReference type="Proteomes" id="UP001161247"/>
    </source>
</evidence>